<evidence type="ECO:0000313" key="2">
    <source>
        <dbReference type="EMBL" id="NYI48873.1"/>
    </source>
</evidence>
<evidence type="ECO:0000259" key="1">
    <source>
        <dbReference type="Pfam" id="PF10056"/>
    </source>
</evidence>
<reference evidence="2 3" key="1">
    <citation type="submission" date="2020-07" db="EMBL/GenBank/DDBJ databases">
        <title>Genomic Encyclopedia of Type Strains, Phase IV (KMG-IV): sequencing the most valuable type-strain genomes for metagenomic binning, comparative biology and taxonomic classification.</title>
        <authorList>
            <person name="Goeker M."/>
        </authorList>
    </citation>
    <scope>NUCLEOTIDE SEQUENCE [LARGE SCALE GENOMIC DNA]</scope>
    <source>
        <strain evidence="2 3">DSM 23697</strain>
    </source>
</reference>
<organism evidence="2 3">
    <name type="scientific">Macellibacteroides fermentans</name>
    <dbReference type="NCBI Taxonomy" id="879969"/>
    <lineage>
        <taxon>Bacteria</taxon>
        <taxon>Pseudomonadati</taxon>
        <taxon>Bacteroidota</taxon>
        <taxon>Bacteroidia</taxon>
        <taxon>Bacteroidales</taxon>
        <taxon>Porphyromonadaceae</taxon>
        <taxon>Macellibacteroides</taxon>
    </lineage>
</organism>
<dbReference type="Proteomes" id="UP000574332">
    <property type="component" value="Unassembled WGS sequence"/>
</dbReference>
<dbReference type="InterPro" id="IPR018744">
    <property type="entry name" value="DUF2293"/>
</dbReference>
<protein>
    <recommendedName>
        <fullName evidence="1">DUF2293 domain-containing protein</fullName>
    </recommendedName>
</protein>
<dbReference type="RefSeq" id="WP_218858861.1">
    <property type="nucleotide sequence ID" value="NZ_JACCCY010000001.1"/>
</dbReference>
<dbReference type="AlphaFoldDB" id="A0A8E2A129"/>
<evidence type="ECO:0000313" key="3">
    <source>
        <dbReference type="Proteomes" id="UP000574332"/>
    </source>
</evidence>
<accession>A0A8E2A129</accession>
<proteinExistence type="predicted"/>
<comment type="caution">
    <text evidence="2">The sequence shown here is derived from an EMBL/GenBank/DDBJ whole genome shotgun (WGS) entry which is preliminary data.</text>
</comment>
<sequence length="229" mass="25827">MMNGQLRIVTLAANGNLLDEKGQLVTPPLGWIFLPAGDAGVTRKVSATGIFWRVQVKMGRRIISKGLWAPKDTIEQAKLEMKHLRETETFHKKAEASKLRREKIQTAYVDDFCKQVRSFLNFHPCYAEQEAKIARLVTLHATPVGSGTVARTSTIPVEERAAKAVIAWMRHKTTAYDQMPIARIKGERRRIRNVLAQLSMELLDSYRKGNPISPDCPLMASLKLQHLNV</sequence>
<name>A0A8E2A129_9PORP</name>
<feature type="domain" description="DUF2293" evidence="1">
    <location>
        <begin position="126"/>
        <end position="207"/>
    </location>
</feature>
<gene>
    <name evidence="2" type="ORF">F5613_000918</name>
</gene>
<dbReference type="EMBL" id="JACCCY010000001">
    <property type="protein sequence ID" value="NYI48873.1"/>
    <property type="molecule type" value="Genomic_DNA"/>
</dbReference>
<dbReference type="Pfam" id="PF10056">
    <property type="entry name" value="DUF2293"/>
    <property type="match status" value="1"/>
</dbReference>
<keyword evidence="3" id="KW-1185">Reference proteome</keyword>